<dbReference type="EMBL" id="LSCV01000019">
    <property type="protein sequence ID" value="KXB41239.1"/>
    <property type="molecule type" value="Genomic_DNA"/>
</dbReference>
<evidence type="ECO:0000256" key="10">
    <source>
        <dbReference type="ARBA" id="ARBA00023125"/>
    </source>
</evidence>
<keyword evidence="11" id="KW-0464">Manganese</keyword>
<keyword evidence="7 13" id="KW-0460">Magnesium</keyword>
<dbReference type="InterPro" id="IPR036397">
    <property type="entry name" value="RNaseH_sf"/>
</dbReference>
<dbReference type="HAMAP" id="MF_01480">
    <property type="entry name" value="Cas9"/>
    <property type="match status" value="1"/>
</dbReference>
<dbReference type="Pfam" id="PF16595">
    <property type="entry name" value="Cas9_PI"/>
    <property type="match status" value="1"/>
</dbReference>
<evidence type="ECO:0000256" key="5">
    <source>
        <dbReference type="ARBA" id="ARBA00022759"/>
    </source>
</evidence>
<comment type="domain">
    <text evidence="13">Has 2 endonuclease domains. The discontinuous RuvC-like domain cleaves the target DNA noncomplementary to crRNA while the HNH nuclease domain cleaves the target DNA complementary to crRNA.</text>
</comment>
<dbReference type="Proteomes" id="UP000070080">
    <property type="component" value="Unassembled WGS sequence"/>
</dbReference>
<dbReference type="NCBIfam" id="TIGR01865">
    <property type="entry name" value="cas_Csn1"/>
    <property type="match status" value="1"/>
</dbReference>
<feature type="binding site" evidence="13">
    <location>
        <position position="11"/>
    </location>
    <ligand>
        <name>Mg(2+)</name>
        <dbReference type="ChEBI" id="CHEBI:18420"/>
        <label>1</label>
    </ligand>
</feature>
<dbReference type="GO" id="GO:0046872">
    <property type="term" value="F:metal ion binding"/>
    <property type="evidence" value="ECO:0007669"/>
    <property type="project" value="UniProtKB-UniRule"/>
</dbReference>
<dbReference type="Pfam" id="PF22702">
    <property type="entry name" value="Cas9_RuvC"/>
    <property type="match status" value="1"/>
</dbReference>
<comment type="cofactor">
    <cofactor evidence="1 13">
        <name>Mg(2+)</name>
        <dbReference type="ChEBI" id="CHEBI:18420"/>
    </cofactor>
</comment>
<feature type="binding site" evidence="13">
    <location>
        <position position="834"/>
    </location>
    <ligand>
        <name>Mg(2+)</name>
        <dbReference type="ChEBI" id="CHEBI:18420"/>
        <label>1</label>
    </ligand>
</feature>
<keyword evidence="4 13" id="KW-0479">Metal-binding</keyword>
<dbReference type="InterPro" id="IPR032237">
    <property type="entry name" value="Cas9_PI"/>
</dbReference>
<accession>A0A133YDF1</accession>
<dbReference type="GO" id="GO:0003723">
    <property type="term" value="F:RNA binding"/>
    <property type="evidence" value="ECO:0007669"/>
    <property type="project" value="UniProtKB-UniRule"/>
</dbReference>
<dbReference type="GO" id="GO:0003677">
    <property type="term" value="F:DNA binding"/>
    <property type="evidence" value="ECO:0007669"/>
    <property type="project" value="UniProtKB-UniRule"/>
</dbReference>
<dbReference type="Gene3D" id="3.30.420.10">
    <property type="entry name" value="Ribonuclease H-like superfamily/Ribonuclease H"/>
    <property type="match status" value="1"/>
</dbReference>
<dbReference type="InterPro" id="IPR003615">
    <property type="entry name" value="HNH_nuc"/>
</dbReference>
<dbReference type="Gene3D" id="1.10.30.50">
    <property type="match status" value="1"/>
</dbReference>
<evidence type="ECO:0000256" key="11">
    <source>
        <dbReference type="ARBA" id="ARBA00023211"/>
    </source>
</evidence>
<keyword evidence="5 13" id="KW-0255">Endonuclease</keyword>
<dbReference type="OrthoDB" id="9757607at2"/>
<feature type="active site" description="For RuvC-like nuclease domain" evidence="13">
    <location>
        <position position="11"/>
    </location>
</feature>
<evidence type="ECO:0000256" key="8">
    <source>
        <dbReference type="ARBA" id="ARBA00022884"/>
    </source>
</evidence>
<dbReference type="GO" id="GO:0051607">
    <property type="term" value="P:defense response to virus"/>
    <property type="evidence" value="ECO:0007669"/>
    <property type="project" value="UniProtKB-UniRule"/>
</dbReference>
<feature type="binding site" evidence="13">
    <location>
        <position position="11"/>
    </location>
    <ligand>
        <name>Mg(2+)</name>
        <dbReference type="ChEBI" id="CHEBI:18420"/>
        <label>2</label>
    </ligand>
</feature>
<gene>
    <name evidence="13" type="primary">cas9</name>
    <name evidence="16" type="ORF">HMPREF1872_00725</name>
</gene>
<feature type="domain" description="HNH Cas9-type" evidence="15">
    <location>
        <begin position="839"/>
        <end position="992"/>
    </location>
</feature>
<dbReference type="EC" id="3.1.-.-" evidence="13"/>
<protein>
    <recommendedName>
        <fullName evidence="13">CRISPR-associated endonuclease Cas9</fullName>
        <ecNumber evidence="13">3.1.-.-</ecNumber>
    </recommendedName>
</protein>
<evidence type="ECO:0000259" key="15">
    <source>
        <dbReference type="PROSITE" id="PS51749"/>
    </source>
</evidence>
<evidence type="ECO:0000313" key="17">
    <source>
        <dbReference type="Proteomes" id="UP000070080"/>
    </source>
</evidence>
<dbReference type="STRING" id="1497955.HMPREF1872_00725"/>
<comment type="similarity">
    <text evidence="2">Belongs to the CRISPR-associated protein Cas9 family. Subtype II-A subfamily.</text>
</comment>
<dbReference type="PATRIC" id="fig|1497955.3.peg.699"/>
<dbReference type="PROSITE" id="PS51749">
    <property type="entry name" value="HNH_CAS9"/>
    <property type="match status" value="1"/>
</dbReference>
<keyword evidence="6 13" id="KW-0378">Hydrolase</keyword>
<evidence type="ECO:0000256" key="12">
    <source>
        <dbReference type="ARBA" id="ARBA00046380"/>
    </source>
</evidence>
<keyword evidence="14" id="KW-0175">Coiled coil</keyword>
<evidence type="ECO:0000256" key="1">
    <source>
        <dbReference type="ARBA" id="ARBA00001946"/>
    </source>
</evidence>
<comment type="subunit">
    <text evidence="12 13">Monomer. Binds crRNA and tracrRNA.</text>
</comment>
<keyword evidence="8 13" id="KW-0694">RNA-binding</keyword>
<dbReference type="Pfam" id="PF13395">
    <property type="entry name" value="HNH_4"/>
    <property type="match status" value="1"/>
</dbReference>
<feature type="coiled-coil region" evidence="14">
    <location>
        <begin position="400"/>
        <end position="430"/>
    </location>
</feature>
<feature type="binding site" evidence="13">
    <location>
        <position position="838"/>
    </location>
    <ligand>
        <name>Mg(2+)</name>
        <dbReference type="ChEBI" id="CHEBI:18420"/>
        <label>2</label>
    </ligand>
</feature>
<evidence type="ECO:0000256" key="7">
    <source>
        <dbReference type="ARBA" id="ARBA00022842"/>
    </source>
</evidence>
<comment type="caution">
    <text evidence="16">The sequence shown here is derived from an EMBL/GenBank/DDBJ whole genome shotgun (WGS) entry which is preliminary data.</text>
</comment>
<dbReference type="GO" id="GO:0016787">
    <property type="term" value="F:hydrolase activity"/>
    <property type="evidence" value="ECO:0007669"/>
    <property type="project" value="UniProtKB-KW"/>
</dbReference>
<dbReference type="InterPro" id="IPR055228">
    <property type="entry name" value="Cas9_RuvC"/>
</dbReference>
<dbReference type="InterPro" id="IPR032240">
    <property type="entry name" value="Cas9_REC"/>
</dbReference>
<keyword evidence="9 13" id="KW-0051">Antiviral defense</keyword>
<name>A0A133YDF1_9FIRM</name>
<evidence type="ECO:0000256" key="2">
    <source>
        <dbReference type="ARBA" id="ARBA00005244"/>
    </source>
</evidence>
<dbReference type="InterPro" id="IPR033114">
    <property type="entry name" value="HNH_CAS9"/>
</dbReference>
<feature type="binding site" evidence="13">
    <location>
        <position position="1051"/>
    </location>
    <ligand>
        <name>Mg(2+)</name>
        <dbReference type="ChEBI" id="CHEBI:18420"/>
        <label>2</label>
    </ligand>
</feature>
<feature type="binding site" evidence="13">
    <location>
        <position position="838"/>
    </location>
    <ligand>
        <name>Mg(2+)</name>
        <dbReference type="ChEBI" id="CHEBI:18420"/>
        <label>1</label>
    </ligand>
</feature>
<evidence type="ECO:0000256" key="14">
    <source>
        <dbReference type="SAM" id="Coils"/>
    </source>
</evidence>
<comment type="function">
    <text evidence="13">CRISPR (clustered regularly interspaced short palindromic repeat) is an adaptive immune system that provides protection against mobile genetic elements (viruses, transposable elements and conjugative plasmids). CRISPR clusters contain spacers, sequences complementary to antecedent mobile elements, and target invading nucleic acids. CRISPR clusters are transcribed and processed into CRISPR RNA (crRNA). In type II CRISPR systems correct processing of pre-crRNA requires a trans-encoded small RNA (tracrRNA), endogenous ribonuclease 3 (rnc) and this protein. The tracrRNA serves as a guide for ribonuclease 3-aided processing of pre-crRNA. Subsequently Cas9/crRNA/tracrRNA endonucleolytically cleaves linear or circular dsDNA target complementary to the spacer; Cas9 is inactive in the absence of the 2 guide RNAs (gRNA). Cas9 recognizes the protospacer adjacent motif (PAM) in the CRISPR repeat sequences to help distinguish self versus nonself, as targets within the bacterial CRISPR locus do not have PAMs. PAM recognition is also required for catalytic activity.</text>
</comment>
<comment type="similarity">
    <text evidence="13">Belongs to the CRISPR-associated Cas9 family.</text>
</comment>
<dbReference type="InterPro" id="IPR028629">
    <property type="entry name" value="Cas9"/>
</dbReference>
<evidence type="ECO:0000256" key="6">
    <source>
        <dbReference type="ARBA" id="ARBA00022801"/>
    </source>
</evidence>
<dbReference type="GO" id="GO:0004519">
    <property type="term" value="F:endonuclease activity"/>
    <property type="evidence" value="ECO:0007669"/>
    <property type="project" value="UniProtKB-UniRule"/>
</dbReference>
<sequence>MAKKDYTIGLDIGTNSVGWAIIDDNLKLLKRNMTIKGNTDKKSVKRDLWGSLLYSGNSDKTTSAADARSKRGLRRRLRRRKYRLDRLKQIFSEIINDKAPNFFDKLNESFLNPKDKKYGKYQIFDTEKEEKDYYRRYPTIYHLRKDLIESSKKQDIRLVYLALAHILKSRGNFLFEGNIDDLKNDFAGIYEEVVELCMTINAEDVDLEFEEVDKQSLNSIIKNEDISEIEQGLENFADEHVIFKEQNKKKNDLFSNCCKIICGHTVKANKFASELDSELFISFKSDDYVDVIDVIQSGNENIANLLLACRKAYDYIMFNRLVDLNIDSPAKLSSNMVSLYNQHEKDLKAYKKLIKEFNKFKRSNGCKDLEMIILTADDIDSFRKKVDKKEGKLNGINKKITHEQALKKQLKDMKKILEDKNTEAEDKQINDILKMITSIEERVNKSCFLKNLRSTDNASIPNQIQRQEMEAILDKQAKFYPFLNEHKDELLQLLSFRIPYYVGPLVNKKYSRFAWLVRKEGQVQKITPTNFDGVVDKHKTAEKFMERLIGKDVYLPNERVLPKASLLYQEYCIFNELTKVAYIDSTGKKNNFSSEEKLNIFEKLFKTKREVTKTDLCKCLNNVCKLKEKVKETEIIGIKAKFNAKYSTYHDLKKINGMEQLIADEEGKPLCEDIISILTIFEDKDIRLVRLKELLCQNKDLINKFSLSAEKLAKVLSTKHYKGFGNVSAKLINGIRDKNCKTILDYLIEDDKEAYYGRNNPNRNLMQLVNDSRLAFKGQIDREQNTHLEDLSLDEFLDDLYVSPSIRRGIRLTIRLVDELVEIMGYLPKNIVIEMPREDGEKGKIADTRYSKLEKMLKKDAALEDLYRVLKTYEKNKKALANDALYLYFLQNGRDMYTGKEINLSELHSYDIDHIIPKSFKYDDSLDNKVLTAKKMNMDKRTGALDHNIIENQCGFWRVLLQQDKISLEKYTNLMKTEFTEADKAGFIMRQLVETRQITKFVARYLDNKFNGLISDPNDKVNILLPRASLCHQFRETFGFYKVRELNDMHHAHDAYLNAVIANTLNKNAYLSDLLKYGAYSKYKKNGFNNSNGIMDYFGNTQFNCLFVVERTLDKCRVNIVKHPETASGEFYNETIQKNKVNGGSSTRSLKSSVKVLQNTEQYGGFTNVNNAYFILFDYKAKSKLKRKLIGVPIVDRQKFEQDPVTYLEAKGFDEPKLVQKLLKYTLLEYEDGKRRYLTGVTGKRCELVRANQLLLPRNMMALLHHLQEWQKHDFGIKEMTKVIKNTNNIEAKFDKLFEHMMKFIDKYSEPPKIVSSKISEEYHKLRESLCQDDNKIKIYAEIGKALLSLLHLVDSKSACVFKFSGLEINRIRYQSINEKKEPVIIFQSLSGLRESRYKYNQ</sequence>
<feature type="active site" description="Proton acceptor for HNH nuclease domain" evidence="13">
    <location>
        <position position="914"/>
    </location>
</feature>
<organism evidence="16 17">
    <name type="scientific">Amygdalobacter nucleatus</name>
    <dbReference type="NCBI Taxonomy" id="3029274"/>
    <lineage>
        <taxon>Bacteria</taxon>
        <taxon>Bacillati</taxon>
        <taxon>Bacillota</taxon>
        <taxon>Clostridia</taxon>
        <taxon>Eubacteriales</taxon>
        <taxon>Oscillospiraceae</taxon>
        <taxon>Amygdalobacter</taxon>
    </lineage>
</organism>
<dbReference type="GO" id="GO:0043571">
    <property type="term" value="P:maintenance of CRISPR repeat elements"/>
    <property type="evidence" value="ECO:0007669"/>
    <property type="project" value="UniProtKB-UniRule"/>
</dbReference>
<evidence type="ECO:0000313" key="16">
    <source>
        <dbReference type="EMBL" id="KXB41239.1"/>
    </source>
</evidence>
<evidence type="ECO:0000256" key="4">
    <source>
        <dbReference type="ARBA" id="ARBA00022723"/>
    </source>
</evidence>
<dbReference type="Pfam" id="PF16592">
    <property type="entry name" value="Cas9_REC"/>
    <property type="match status" value="1"/>
</dbReference>
<evidence type="ECO:0000256" key="13">
    <source>
        <dbReference type="HAMAP-Rule" id="MF_01480"/>
    </source>
</evidence>
<proteinExistence type="inferred from homology"/>
<reference evidence="17" key="1">
    <citation type="submission" date="2016-01" db="EMBL/GenBank/DDBJ databases">
        <authorList>
            <person name="Mitreva M."/>
            <person name="Pepin K.H."/>
            <person name="Mihindukulasuriya K.A."/>
            <person name="Fulton R."/>
            <person name="Fronick C."/>
            <person name="O'Laughlin M."/>
            <person name="Miner T."/>
            <person name="Herter B."/>
            <person name="Rosa B.A."/>
            <person name="Cordes M."/>
            <person name="Tomlinson C."/>
            <person name="Wollam A."/>
            <person name="Palsikar V.B."/>
            <person name="Mardis E.R."/>
            <person name="Wilson R.K."/>
        </authorList>
    </citation>
    <scope>NUCLEOTIDE SEQUENCE [LARGE SCALE GENOMIC DNA]</scope>
    <source>
        <strain evidence="17">KA00274</strain>
    </source>
</reference>
<keyword evidence="17" id="KW-1185">Reference proteome</keyword>
<keyword evidence="10 13" id="KW-0238">DNA-binding</keyword>
<dbReference type="RefSeq" id="WP_066713970.1">
    <property type="nucleotide sequence ID" value="NZ_JARFNM010000001.1"/>
</dbReference>
<keyword evidence="3 13" id="KW-0540">Nuclease</keyword>
<evidence type="ECO:0000256" key="3">
    <source>
        <dbReference type="ARBA" id="ARBA00022722"/>
    </source>
</evidence>
<evidence type="ECO:0000256" key="9">
    <source>
        <dbReference type="ARBA" id="ARBA00023118"/>
    </source>
</evidence>